<accession>A0ACC2UT46</accession>
<reference evidence="1" key="1">
    <citation type="submission" date="2022-04" db="EMBL/GenBank/DDBJ databases">
        <title>Genome of the entomopathogenic fungus Entomophthora muscae.</title>
        <authorList>
            <person name="Elya C."/>
            <person name="Lovett B.R."/>
            <person name="Lee E."/>
            <person name="Macias A.M."/>
            <person name="Hajek A.E."/>
            <person name="De Bivort B.L."/>
            <person name="Kasson M.T."/>
            <person name="De Fine Licht H.H."/>
            <person name="Stajich J.E."/>
        </authorList>
    </citation>
    <scope>NUCLEOTIDE SEQUENCE</scope>
    <source>
        <strain evidence="1">Berkeley</strain>
    </source>
</reference>
<protein>
    <submittedName>
        <fullName evidence="1">Uncharacterized protein</fullName>
    </submittedName>
</protein>
<dbReference type="Proteomes" id="UP001165960">
    <property type="component" value="Unassembled WGS sequence"/>
</dbReference>
<keyword evidence="2" id="KW-1185">Reference proteome</keyword>
<organism evidence="1 2">
    <name type="scientific">Entomophthora muscae</name>
    <dbReference type="NCBI Taxonomy" id="34485"/>
    <lineage>
        <taxon>Eukaryota</taxon>
        <taxon>Fungi</taxon>
        <taxon>Fungi incertae sedis</taxon>
        <taxon>Zoopagomycota</taxon>
        <taxon>Entomophthoromycotina</taxon>
        <taxon>Entomophthoromycetes</taxon>
        <taxon>Entomophthorales</taxon>
        <taxon>Entomophthoraceae</taxon>
        <taxon>Entomophthora</taxon>
    </lineage>
</organism>
<gene>
    <name evidence="1" type="ORF">DSO57_1008809</name>
</gene>
<proteinExistence type="predicted"/>
<name>A0ACC2UT46_9FUNG</name>
<comment type="caution">
    <text evidence="1">The sequence shown here is derived from an EMBL/GenBank/DDBJ whole genome shotgun (WGS) entry which is preliminary data.</text>
</comment>
<dbReference type="EMBL" id="QTSX02000027">
    <property type="protein sequence ID" value="KAJ9089850.1"/>
    <property type="molecule type" value="Genomic_DNA"/>
</dbReference>
<evidence type="ECO:0000313" key="2">
    <source>
        <dbReference type="Proteomes" id="UP001165960"/>
    </source>
</evidence>
<sequence>MVIYQGIGIRIIIIDDPDTSTLVFGTPDGLAGVKQGKLWPTVPRKSPLVAISSLSQRHIKDCNIEQEQIKGATKNLEARYAMSDPVYALNPNSANLKINYTEPLKIGAVYNYYTYQLKEAQGNTKTLHHDCLCSCCTIPTQNLFECTFPDLPHIPILVHVNKQGAGGGAVINITSLSANLSQNTQRALDECDGPHVWWFAGGANVG</sequence>
<evidence type="ECO:0000313" key="1">
    <source>
        <dbReference type="EMBL" id="KAJ9089850.1"/>
    </source>
</evidence>